<keyword evidence="5 10" id="KW-0819">tRNA processing</keyword>
<name>A0A9D1MI04_9FIRM</name>
<comment type="cofactor">
    <cofactor evidence="1 10">
        <name>Mg(2+)</name>
        <dbReference type="ChEBI" id="CHEBI:18420"/>
    </cofactor>
</comment>
<evidence type="ECO:0000256" key="3">
    <source>
        <dbReference type="ARBA" id="ARBA00005842"/>
    </source>
</evidence>
<sequence>MIIVGGATATGKSAFAEEIARRIGGELISADSMQIYRGMDIGTAKDTASAIPLHMVDVVSPKTPFTVVDYKHAAIQCLSDLRKRGKEAVIVGGTGFYIDTFLYDLSYGGDGERDEKLYTALREELERFGAERMYERLKRVDPESALKIHANNTVRVLRAVYIYETTGKKASDQKITFDPIEPFKMYILTRDRQKLRCRIADRVDKMLAMGLETEVETLLQNGVTFDMQSMQGIGYKEWRGKFDGVETVEDVKNAIIKNTNAYAKRQETWFNNRYKNFAEKIDADNVNEDTYLQILRAPYYNRSEKNN</sequence>
<dbReference type="EC" id="2.5.1.75" evidence="10"/>
<reference evidence="14" key="1">
    <citation type="submission" date="2020-10" db="EMBL/GenBank/DDBJ databases">
        <authorList>
            <person name="Gilroy R."/>
        </authorList>
    </citation>
    <scope>NUCLEOTIDE SEQUENCE</scope>
    <source>
        <strain evidence="14">18911</strain>
    </source>
</reference>
<evidence type="ECO:0000256" key="4">
    <source>
        <dbReference type="ARBA" id="ARBA00022679"/>
    </source>
</evidence>
<evidence type="ECO:0000256" key="11">
    <source>
        <dbReference type="RuleBase" id="RU003783"/>
    </source>
</evidence>
<feature type="binding site" evidence="10">
    <location>
        <begin position="8"/>
        <end position="13"/>
    </location>
    <ligand>
        <name>substrate</name>
    </ligand>
</feature>
<dbReference type="AlphaFoldDB" id="A0A9D1MI04"/>
<keyword evidence="6 10" id="KW-0547">Nucleotide-binding</keyword>
<comment type="catalytic activity">
    <reaction evidence="9 10 11">
        <text>adenosine(37) in tRNA + dimethylallyl diphosphate = N(6)-dimethylallyladenosine(37) in tRNA + diphosphate</text>
        <dbReference type="Rhea" id="RHEA:26482"/>
        <dbReference type="Rhea" id="RHEA-COMP:10162"/>
        <dbReference type="Rhea" id="RHEA-COMP:10375"/>
        <dbReference type="ChEBI" id="CHEBI:33019"/>
        <dbReference type="ChEBI" id="CHEBI:57623"/>
        <dbReference type="ChEBI" id="CHEBI:74411"/>
        <dbReference type="ChEBI" id="CHEBI:74415"/>
        <dbReference type="EC" id="2.5.1.75"/>
    </reaction>
</comment>
<feature type="region of interest" description="Interaction with substrate tRNA" evidence="10">
    <location>
        <begin position="31"/>
        <end position="34"/>
    </location>
</feature>
<evidence type="ECO:0000256" key="1">
    <source>
        <dbReference type="ARBA" id="ARBA00001946"/>
    </source>
</evidence>
<dbReference type="Gene3D" id="1.10.20.140">
    <property type="match status" value="1"/>
</dbReference>
<evidence type="ECO:0000256" key="8">
    <source>
        <dbReference type="ARBA" id="ARBA00022842"/>
    </source>
</evidence>
<evidence type="ECO:0000313" key="14">
    <source>
        <dbReference type="EMBL" id="HIU60389.1"/>
    </source>
</evidence>
<dbReference type="Gene3D" id="3.40.50.300">
    <property type="entry name" value="P-loop containing nucleotide triphosphate hydrolases"/>
    <property type="match status" value="1"/>
</dbReference>
<keyword evidence="4 10" id="KW-0808">Transferase</keyword>
<evidence type="ECO:0000256" key="6">
    <source>
        <dbReference type="ARBA" id="ARBA00022741"/>
    </source>
</evidence>
<evidence type="ECO:0000256" key="13">
    <source>
        <dbReference type="RuleBase" id="RU003785"/>
    </source>
</evidence>
<dbReference type="InterPro" id="IPR039657">
    <property type="entry name" value="Dimethylallyltransferase"/>
</dbReference>
<dbReference type="EMBL" id="DVNF01000093">
    <property type="protein sequence ID" value="HIU60389.1"/>
    <property type="molecule type" value="Genomic_DNA"/>
</dbReference>
<proteinExistence type="inferred from homology"/>
<dbReference type="Proteomes" id="UP000824094">
    <property type="component" value="Unassembled WGS sequence"/>
</dbReference>
<comment type="function">
    <text evidence="2 10 12">Catalyzes the transfer of a dimethylallyl group onto the adenine at position 37 in tRNAs that read codons beginning with uridine, leading to the formation of N6-(dimethylallyl)adenosine (i(6)A).</text>
</comment>
<keyword evidence="7 10" id="KW-0067">ATP-binding</keyword>
<dbReference type="InterPro" id="IPR027417">
    <property type="entry name" value="P-loop_NTPase"/>
</dbReference>
<dbReference type="InterPro" id="IPR018022">
    <property type="entry name" value="IPT"/>
</dbReference>
<evidence type="ECO:0000313" key="15">
    <source>
        <dbReference type="Proteomes" id="UP000824094"/>
    </source>
</evidence>
<dbReference type="GO" id="GO:0052381">
    <property type="term" value="F:tRNA dimethylallyltransferase activity"/>
    <property type="evidence" value="ECO:0007669"/>
    <property type="project" value="UniProtKB-UniRule"/>
</dbReference>
<dbReference type="PANTHER" id="PTHR11088:SF60">
    <property type="entry name" value="TRNA DIMETHYLALLYLTRANSFERASE"/>
    <property type="match status" value="1"/>
</dbReference>
<organism evidence="14 15">
    <name type="scientific">Candidatus Stercoripulliclostridium merdigallinarum</name>
    <dbReference type="NCBI Taxonomy" id="2840951"/>
    <lineage>
        <taxon>Bacteria</taxon>
        <taxon>Bacillati</taxon>
        <taxon>Bacillota</taxon>
        <taxon>Clostridia</taxon>
        <taxon>Eubacteriales</taxon>
        <taxon>Candidatus Stercoripulliclostridium</taxon>
    </lineage>
</organism>
<evidence type="ECO:0000256" key="5">
    <source>
        <dbReference type="ARBA" id="ARBA00022694"/>
    </source>
</evidence>
<evidence type="ECO:0000256" key="2">
    <source>
        <dbReference type="ARBA" id="ARBA00003213"/>
    </source>
</evidence>
<protein>
    <recommendedName>
        <fullName evidence="10">tRNA dimethylallyltransferase</fullName>
        <ecNumber evidence="10">2.5.1.75</ecNumber>
    </recommendedName>
    <alternativeName>
        <fullName evidence="10">Dimethylallyl diphosphate:tRNA dimethylallyltransferase</fullName>
        <shortName evidence="10">DMAPP:tRNA dimethylallyltransferase</shortName>
        <shortName evidence="10">DMATase</shortName>
    </alternativeName>
    <alternativeName>
        <fullName evidence="10">Isopentenyl-diphosphate:tRNA isopentenyltransferase</fullName>
        <shortName evidence="10">IPP transferase</shortName>
        <shortName evidence="10">IPPT</shortName>
        <shortName evidence="10">IPTase</shortName>
    </alternativeName>
</protein>
<keyword evidence="8 10" id="KW-0460">Magnesium</keyword>
<dbReference type="GO" id="GO:0005524">
    <property type="term" value="F:ATP binding"/>
    <property type="evidence" value="ECO:0007669"/>
    <property type="project" value="UniProtKB-UniRule"/>
</dbReference>
<dbReference type="SUPFAM" id="SSF52540">
    <property type="entry name" value="P-loop containing nucleoside triphosphate hydrolases"/>
    <property type="match status" value="1"/>
</dbReference>
<evidence type="ECO:0000256" key="12">
    <source>
        <dbReference type="RuleBase" id="RU003784"/>
    </source>
</evidence>
<reference evidence="14" key="2">
    <citation type="journal article" date="2021" name="PeerJ">
        <title>Extensive microbial diversity within the chicken gut microbiome revealed by metagenomics and culture.</title>
        <authorList>
            <person name="Gilroy R."/>
            <person name="Ravi A."/>
            <person name="Getino M."/>
            <person name="Pursley I."/>
            <person name="Horton D.L."/>
            <person name="Alikhan N.F."/>
            <person name="Baker D."/>
            <person name="Gharbi K."/>
            <person name="Hall N."/>
            <person name="Watson M."/>
            <person name="Adriaenssens E.M."/>
            <person name="Foster-Nyarko E."/>
            <person name="Jarju S."/>
            <person name="Secka A."/>
            <person name="Antonio M."/>
            <person name="Oren A."/>
            <person name="Chaudhuri R.R."/>
            <person name="La Ragione R."/>
            <person name="Hildebrand F."/>
            <person name="Pallen M.J."/>
        </authorList>
    </citation>
    <scope>NUCLEOTIDE SEQUENCE</scope>
    <source>
        <strain evidence="14">18911</strain>
    </source>
</reference>
<feature type="site" description="Interaction with substrate tRNA" evidence="10">
    <location>
        <position position="122"/>
    </location>
</feature>
<comment type="caution">
    <text evidence="10">Lacks conserved residue(s) required for the propagation of feature annotation.</text>
</comment>
<comment type="subunit">
    <text evidence="10">Monomer.</text>
</comment>
<evidence type="ECO:0000256" key="9">
    <source>
        <dbReference type="ARBA" id="ARBA00049563"/>
    </source>
</evidence>
<comment type="caution">
    <text evidence="14">The sequence shown here is derived from an EMBL/GenBank/DDBJ whole genome shotgun (WGS) entry which is preliminary data.</text>
</comment>
<feature type="site" description="Interaction with substrate tRNA" evidence="10">
    <location>
        <position position="94"/>
    </location>
</feature>
<evidence type="ECO:0000256" key="7">
    <source>
        <dbReference type="ARBA" id="ARBA00022840"/>
    </source>
</evidence>
<dbReference type="PANTHER" id="PTHR11088">
    <property type="entry name" value="TRNA DIMETHYLALLYLTRANSFERASE"/>
    <property type="match status" value="1"/>
</dbReference>
<dbReference type="HAMAP" id="MF_00185">
    <property type="entry name" value="IPP_trans"/>
    <property type="match status" value="1"/>
</dbReference>
<dbReference type="Pfam" id="PF01715">
    <property type="entry name" value="IPPT"/>
    <property type="match status" value="1"/>
</dbReference>
<accession>A0A9D1MI04</accession>
<gene>
    <name evidence="10 14" type="primary">miaA</name>
    <name evidence="14" type="ORF">IAB05_03235</name>
</gene>
<feature type="binding site" evidence="10">
    <location>
        <begin position="6"/>
        <end position="13"/>
    </location>
    <ligand>
        <name>ATP</name>
        <dbReference type="ChEBI" id="CHEBI:30616"/>
    </ligand>
</feature>
<dbReference type="NCBIfam" id="TIGR00174">
    <property type="entry name" value="miaA"/>
    <property type="match status" value="1"/>
</dbReference>
<comment type="similarity">
    <text evidence="3 10 13">Belongs to the IPP transferase family.</text>
</comment>
<evidence type="ECO:0000256" key="10">
    <source>
        <dbReference type="HAMAP-Rule" id="MF_00185"/>
    </source>
</evidence>
<dbReference type="GO" id="GO:0006400">
    <property type="term" value="P:tRNA modification"/>
    <property type="evidence" value="ECO:0007669"/>
    <property type="project" value="TreeGrafter"/>
</dbReference>